<evidence type="ECO:0000313" key="6">
    <source>
        <dbReference type="Proteomes" id="UP001204144"/>
    </source>
</evidence>
<dbReference type="PANTHER" id="PTHR43280">
    <property type="entry name" value="ARAC-FAMILY TRANSCRIPTIONAL REGULATOR"/>
    <property type="match status" value="1"/>
</dbReference>
<keyword evidence="2" id="KW-0238">DNA-binding</keyword>
<dbReference type="InterPro" id="IPR020449">
    <property type="entry name" value="Tscrpt_reg_AraC-type_HTH"/>
</dbReference>
<dbReference type="Proteomes" id="UP001204144">
    <property type="component" value="Unassembled WGS sequence"/>
</dbReference>
<dbReference type="Gene3D" id="1.10.10.60">
    <property type="entry name" value="Homeodomain-like"/>
    <property type="match status" value="1"/>
</dbReference>
<protein>
    <submittedName>
        <fullName evidence="5">Helix-turn-helix domain-containing protein</fullName>
    </submittedName>
</protein>
<evidence type="ECO:0000256" key="1">
    <source>
        <dbReference type="ARBA" id="ARBA00023015"/>
    </source>
</evidence>
<dbReference type="InterPro" id="IPR047264">
    <property type="entry name" value="Cupin_HpaA-like_N"/>
</dbReference>
<keyword evidence="6" id="KW-1185">Reference proteome</keyword>
<organism evidence="5 6">
    <name type="scientific">Lacihabitans soyangensis</name>
    <dbReference type="NCBI Taxonomy" id="869394"/>
    <lineage>
        <taxon>Bacteria</taxon>
        <taxon>Pseudomonadati</taxon>
        <taxon>Bacteroidota</taxon>
        <taxon>Cytophagia</taxon>
        <taxon>Cytophagales</taxon>
        <taxon>Leadbetterellaceae</taxon>
        <taxon>Lacihabitans</taxon>
    </lineage>
</organism>
<dbReference type="GO" id="GO:0003700">
    <property type="term" value="F:DNA-binding transcription factor activity"/>
    <property type="evidence" value="ECO:0007669"/>
    <property type="project" value="InterPro"/>
</dbReference>
<dbReference type="EMBL" id="RJUF01000002">
    <property type="protein sequence ID" value="MCP9761565.1"/>
    <property type="molecule type" value="Genomic_DNA"/>
</dbReference>
<comment type="caution">
    <text evidence="5">The sequence shown here is derived from an EMBL/GenBank/DDBJ whole genome shotgun (WGS) entry which is preliminary data.</text>
</comment>
<accession>A0AAE3H2C3</accession>
<dbReference type="InterPro" id="IPR009057">
    <property type="entry name" value="Homeodomain-like_sf"/>
</dbReference>
<keyword evidence="3" id="KW-0804">Transcription</keyword>
<evidence type="ECO:0000313" key="5">
    <source>
        <dbReference type="EMBL" id="MCP9761565.1"/>
    </source>
</evidence>
<dbReference type="RefSeq" id="WP_255035304.1">
    <property type="nucleotide sequence ID" value="NZ_RJUF01000002.1"/>
</dbReference>
<gene>
    <name evidence="5" type="ORF">EGI31_01270</name>
</gene>
<dbReference type="PANTHER" id="PTHR43280:SF32">
    <property type="entry name" value="TRANSCRIPTIONAL REGULATORY PROTEIN"/>
    <property type="match status" value="1"/>
</dbReference>
<dbReference type="PROSITE" id="PS01124">
    <property type="entry name" value="HTH_ARAC_FAMILY_2"/>
    <property type="match status" value="1"/>
</dbReference>
<dbReference type="Gene3D" id="2.60.120.10">
    <property type="entry name" value="Jelly Rolls"/>
    <property type="match status" value="1"/>
</dbReference>
<name>A0AAE3H2C3_9BACT</name>
<dbReference type="SUPFAM" id="SSF46689">
    <property type="entry name" value="Homeodomain-like"/>
    <property type="match status" value="1"/>
</dbReference>
<dbReference type="SMART" id="SM00342">
    <property type="entry name" value="HTH_ARAC"/>
    <property type="match status" value="1"/>
</dbReference>
<reference evidence="5 6" key="1">
    <citation type="submission" date="2018-11" db="EMBL/GenBank/DDBJ databases">
        <title>Novel bacteria species description.</title>
        <authorList>
            <person name="Han J.-H."/>
        </authorList>
    </citation>
    <scope>NUCLEOTIDE SEQUENCE [LARGE SCALE GENOMIC DNA]</scope>
    <source>
        <strain evidence="5 6">KCTC23259</strain>
    </source>
</reference>
<evidence type="ECO:0000256" key="2">
    <source>
        <dbReference type="ARBA" id="ARBA00023125"/>
    </source>
</evidence>
<dbReference type="InterPro" id="IPR014710">
    <property type="entry name" value="RmlC-like_jellyroll"/>
</dbReference>
<dbReference type="CDD" id="cd06999">
    <property type="entry name" value="cupin_HpaA-like_N"/>
    <property type="match status" value="1"/>
</dbReference>
<dbReference type="InterPro" id="IPR011051">
    <property type="entry name" value="RmlC_Cupin_sf"/>
</dbReference>
<dbReference type="Pfam" id="PF12833">
    <property type="entry name" value="HTH_18"/>
    <property type="match status" value="1"/>
</dbReference>
<dbReference type="SUPFAM" id="SSF51182">
    <property type="entry name" value="RmlC-like cupins"/>
    <property type="match status" value="1"/>
</dbReference>
<evidence type="ECO:0000256" key="3">
    <source>
        <dbReference type="ARBA" id="ARBA00023163"/>
    </source>
</evidence>
<dbReference type="PRINTS" id="PR00032">
    <property type="entry name" value="HTHARAC"/>
</dbReference>
<evidence type="ECO:0000259" key="4">
    <source>
        <dbReference type="PROSITE" id="PS01124"/>
    </source>
</evidence>
<sequence length="290" mass="33909">MKEELIIYNGLYGDNNNSPMLEFIHSEALESRSKMYNWEIKEHLHTDLAQLFVIEKGEGILISEKTETKITGPSMIYIPTNTLHGFVFRDNVEGEVITFADSYLENNFKNNQRIVFDLSRLQCFNFENESIEFHQITTLKQMIIKELSEENIEKRTFIYALFQTLFLVIFRINQKKKSITEVTDNKTLAYFQTFQKSIKQGFSETKTISQYAKEIGITTMHLNRVCKSIVNKSPIQIIHEKVVSEAKKYLLNTTYSISEISYFLNFNDPAYFTRLFKKNVGVSPSDFRKT</sequence>
<dbReference type="GO" id="GO:0043565">
    <property type="term" value="F:sequence-specific DNA binding"/>
    <property type="evidence" value="ECO:0007669"/>
    <property type="project" value="InterPro"/>
</dbReference>
<keyword evidence="1" id="KW-0805">Transcription regulation</keyword>
<feature type="domain" description="HTH araC/xylS-type" evidence="4">
    <location>
        <begin position="192"/>
        <end position="290"/>
    </location>
</feature>
<dbReference type="InterPro" id="IPR018060">
    <property type="entry name" value="HTH_AraC"/>
</dbReference>
<proteinExistence type="predicted"/>
<dbReference type="AlphaFoldDB" id="A0AAE3H2C3"/>